<evidence type="ECO:0000313" key="2">
    <source>
        <dbReference type="EMBL" id="CDR43688.1"/>
    </source>
</evidence>
<feature type="compositionally biased region" description="Low complexity" evidence="1">
    <location>
        <begin position="98"/>
        <end position="120"/>
    </location>
</feature>
<feature type="compositionally biased region" description="Basic and acidic residues" evidence="1">
    <location>
        <begin position="81"/>
        <end position="96"/>
    </location>
</feature>
<proteinExistence type="predicted"/>
<sequence>MSTQIENLTVAFNEVLLHTSNVFDGLYREKSANLVVPQQAMHTERLNEAIRNFNTSLDQLTIQLNDVALFDIKLREEAVERTKQRQREDELSEKQKNAPQEQQQQQSQQSQQSQAQPEAQLIQNDDDDGFGQETNTILDDLNGFLSNVPETDSIPMEDDLNDNIQQLLMESGGGDYGDDGINMNDFGLGDNNEFGGDFGGSMSQNNGNNINGQSNQADGVQGIDDSIFNEIDSMLNL</sequence>
<evidence type="ECO:0000256" key="1">
    <source>
        <dbReference type="SAM" id="MobiDB-lite"/>
    </source>
</evidence>
<feature type="region of interest" description="Disordered" evidence="1">
    <location>
        <begin position="81"/>
        <end position="136"/>
    </location>
</feature>
<reference evidence="2" key="1">
    <citation type="journal article" date="2014" name="Genome Announc.">
        <title>Genome sequence of the yeast Cyberlindnera fabianii (Hansenula fabianii).</title>
        <authorList>
            <person name="Freel K.C."/>
            <person name="Sarilar V."/>
            <person name="Neuveglise C."/>
            <person name="Devillers H."/>
            <person name="Friedrich A."/>
            <person name="Schacherer J."/>
        </authorList>
    </citation>
    <scope>NUCLEOTIDE SEQUENCE</scope>
    <source>
        <strain evidence="2">YJS4271</strain>
    </source>
</reference>
<dbReference type="VEuPathDB" id="FungiDB:BON22_4753"/>
<name>A0A061B743_CYBFA</name>
<dbReference type="EMBL" id="LK052897">
    <property type="protein sequence ID" value="CDR43688.1"/>
    <property type="molecule type" value="Genomic_DNA"/>
</dbReference>
<accession>A0A061B743</accession>
<dbReference type="AlphaFoldDB" id="A0A061B743"/>
<dbReference type="OrthoDB" id="3981258at2759"/>
<gene>
    <name evidence="2" type="ORF">CYFA0S_12e03268g</name>
</gene>
<organism evidence="2">
    <name type="scientific">Cyberlindnera fabianii</name>
    <name type="common">Yeast</name>
    <name type="synonym">Hansenula fabianii</name>
    <dbReference type="NCBI Taxonomy" id="36022"/>
    <lineage>
        <taxon>Eukaryota</taxon>
        <taxon>Fungi</taxon>
        <taxon>Dikarya</taxon>
        <taxon>Ascomycota</taxon>
        <taxon>Saccharomycotina</taxon>
        <taxon>Saccharomycetes</taxon>
        <taxon>Phaffomycetales</taxon>
        <taxon>Phaffomycetaceae</taxon>
        <taxon>Cyberlindnera</taxon>
    </lineage>
</organism>
<protein>
    <submittedName>
        <fullName evidence="2">CYFA0S12e03268g1_1</fullName>
    </submittedName>
</protein>